<keyword evidence="9" id="KW-1185">Reference proteome</keyword>
<feature type="transmembrane region" description="Helical" evidence="6">
    <location>
        <begin position="341"/>
        <end position="367"/>
    </location>
</feature>
<feature type="transmembrane region" description="Helical" evidence="6">
    <location>
        <begin position="240"/>
        <end position="262"/>
    </location>
</feature>
<feature type="transmembrane region" description="Helical" evidence="6">
    <location>
        <begin position="818"/>
        <end position="839"/>
    </location>
</feature>
<comment type="subcellular location">
    <subcellularLocation>
        <location evidence="1">Cell membrane</location>
        <topology evidence="1">Multi-pass membrane protein</topology>
    </subcellularLocation>
</comment>
<keyword evidence="3 6" id="KW-0812">Transmembrane</keyword>
<feature type="transmembrane region" description="Helical" evidence="6">
    <location>
        <begin position="716"/>
        <end position="736"/>
    </location>
</feature>
<proteinExistence type="predicted"/>
<evidence type="ECO:0000256" key="6">
    <source>
        <dbReference type="SAM" id="Phobius"/>
    </source>
</evidence>
<protein>
    <submittedName>
        <fullName evidence="8">Putative exporter of the RND superfamily</fullName>
    </submittedName>
</protein>
<reference evidence="8 9" key="1">
    <citation type="journal article" date="2005" name="Int. J. Syst. Evol. Microbiol.">
        <title>Nitrincola lacisaponensis gen. nov., sp. nov., a novel alkaliphilic bacterium isolated from an alkaline, saline lake.</title>
        <authorList>
            <person name="Dimitriu P.A."/>
            <person name="Shukla S.K."/>
            <person name="Conradt J."/>
            <person name="Marquez M.C."/>
            <person name="Ventosa A."/>
            <person name="Maglia A."/>
            <person name="Peyton B.M."/>
            <person name="Pinkart H.C."/>
            <person name="Mormile M.R."/>
        </authorList>
    </citation>
    <scope>NUCLEOTIDE SEQUENCE [LARGE SCALE GENOMIC DNA]</scope>
    <source>
        <strain evidence="8 9">4CA</strain>
    </source>
</reference>
<evidence type="ECO:0000256" key="5">
    <source>
        <dbReference type="ARBA" id="ARBA00023136"/>
    </source>
</evidence>
<organism evidence="8 9">
    <name type="scientific">Nitrincola lacisaponensis</name>
    <dbReference type="NCBI Taxonomy" id="267850"/>
    <lineage>
        <taxon>Bacteria</taxon>
        <taxon>Pseudomonadati</taxon>
        <taxon>Pseudomonadota</taxon>
        <taxon>Gammaproteobacteria</taxon>
        <taxon>Oceanospirillales</taxon>
        <taxon>Oceanospirillaceae</taxon>
        <taxon>Nitrincola</taxon>
    </lineage>
</organism>
<feature type="transmembrane region" description="Helical" evidence="6">
    <location>
        <begin position="689"/>
        <end position="709"/>
    </location>
</feature>
<dbReference type="OrthoDB" id="9803781at2"/>
<evidence type="ECO:0000256" key="2">
    <source>
        <dbReference type="ARBA" id="ARBA00022475"/>
    </source>
</evidence>
<dbReference type="Proteomes" id="UP000027318">
    <property type="component" value="Unassembled WGS sequence"/>
</dbReference>
<feature type="transmembrane region" description="Helical" evidence="6">
    <location>
        <begin position="409"/>
        <end position="429"/>
    </location>
</feature>
<accession>A0A063Y171</accession>
<feature type="transmembrane region" description="Helical" evidence="6">
    <location>
        <begin position="311"/>
        <end position="335"/>
    </location>
</feature>
<feature type="transmembrane region" description="Helical" evidence="6">
    <location>
        <begin position="214"/>
        <end position="235"/>
    </location>
</feature>
<evidence type="ECO:0000256" key="3">
    <source>
        <dbReference type="ARBA" id="ARBA00022692"/>
    </source>
</evidence>
<dbReference type="InterPro" id="IPR000731">
    <property type="entry name" value="SSD"/>
</dbReference>
<feature type="domain" description="SSD" evidence="7">
    <location>
        <begin position="240"/>
        <end position="369"/>
    </location>
</feature>
<dbReference type="PANTHER" id="PTHR33406">
    <property type="entry name" value="MEMBRANE PROTEIN MJ1562-RELATED"/>
    <property type="match status" value="1"/>
</dbReference>
<keyword evidence="4 6" id="KW-1133">Transmembrane helix</keyword>
<feature type="transmembrane region" description="Helical" evidence="6">
    <location>
        <begin position="795"/>
        <end position="812"/>
    </location>
</feature>
<dbReference type="Gene3D" id="1.20.1640.10">
    <property type="entry name" value="Multidrug efflux transporter AcrB transmembrane domain"/>
    <property type="match status" value="2"/>
</dbReference>
<dbReference type="InterPro" id="IPR004869">
    <property type="entry name" value="MMPL_dom"/>
</dbReference>
<dbReference type="EMBL" id="JMSZ01000042">
    <property type="protein sequence ID" value="KDE38496.1"/>
    <property type="molecule type" value="Genomic_DNA"/>
</dbReference>
<evidence type="ECO:0000313" key="9">
    <source>
        <dbReference type="Proteomes" id="UP000027318"/>
    </source>
</evidence>
<keyword evidence="2" id="KW-1003">Cell membrane</keyword>
<gene>
    <name evidence="8" type="ORF">ADINL_2951</name>
</gene>
<evidence type="ECO:0000259" key="7">
    <source>
        <dbReference type="PROSITE" id="PS50156"/>
    </source>
</evidence>
<evidence type="ECO:0000256" key="1">
    <source>
        <dbReference type="ARBA" id="ARBA00004651"/>
    </source>
</evidence>
<feature type="transmembrane region" description="Helical" evidence="6">
    <location>
        <begin position="268"/>
        <end position="291"/>
    </location>
</feature>
<comment type="caution">
    <text evidence="8">The sequence shown here is derived from an EMBL/GenBank/DDBJ whole genome shotgun (WGS) entry which is preliminary data.</text>
</comment>
<sequence>MLRDRLVSLSINHPRWVFVSFLLFAILAAVQIPAIQVDTDPENMLPHDQPDRVYHEEVKARFGMHDMIVVGIVNETHPAGIYNPDSLTTLHQLSEAILSLEGVIRQDQMALNLVDNITQEGLGTIRFNWMMAQPPENQAEADAIREAVERLPLLQNTLVSGDHQAAGIYVPITHKSESYRLSQEIQAIIDTFDSQDRFYMAGLPVAEDTFGVEMFIQMAISAPLAGLMIFVLMWVFFRSFVLITAPMIVAMGTVIITMGLLIGQGYTVHIMSSMIPIFLMPIAVVDSVHILSEFSDRYKPGEKPRQALQEVLGHLFTPMLFTSITSAIGFASLAFTPIPPVQIFGLHVAFGILLAFLLTVTFVPAYIMSLSDKRLAQLKDHSLQEDDNSRLGRALSLTGKLSVKSAKPLLAIFMAVILLSAWGVSQIQINDNPVRWFKSDHSLRVADRVMNSHFSGTYDAFLVFEKNLSQPPHAQLTTELTRILQENQATAEQQLALQEMLSEAENNDFDRFTSDLGALLDQASYLDLDNETLWLDLLDEVERIQVEVKYFLSPEILDYMDRLMQTLQQSEDVGKVNGLPTLVKTVFRELNAGDDTHYRLPDSARGVAQTLLSFQSSHRPDDLWKMVTPDYLSSLLWFQLSSGDNQDVSRVMQQVADYMAEHPLPDGVSAHWAGMSYINVVWQEQMVNGMLNSLMGAFLMVLVMMIVLFRSIKIGLLAMLPLSITILFIYGLIGWIGKDYDMPIAVLSALTLGLSVDFAIHFLERARAIYRATGSWPATVDEVYKGPSRAISRNAIVIAIGFTPLLLAPLVPYITVGFFLATIMAVSALVTIVILPAVIQQIKDKDRLFGGQQEA</sequence>
<dbReference type="AlphaFoldDB" id="A0A063Y171"/>
<feature type="transmembrane region" description="Helical" evidence="6">
    <location>
        <begin position="742"/>
        <end position="763"/>
    </location>
</feature>
<dbReference type="STRING" id="267850.ADINL_2951"/>
<dbReference type="GO" id="GO:0005886">
    <property type="term" value="C:plasma membrane"/>
    <property type="evidence" value="ECO:0007669"/>
    <property type="project" value="UniProtKB-SubCell"/>
</dbReference>
<evidence type="ECO:0000256" key="4">
    <source>
        <dbReference type="ARBA" id="ARBA00022989"/>
    </source>
</evidence>
<dbReference type="PROSITE" id="PS50156">
    <property type="entry name" value="SSD"/>
    <property type="match status" value="1"/>
</dbReference>
<dbReference type="Pfam" id="PF03176">
    <property type="entry name" value="MMPL"/>
    <property type="match status" value="2"/>
</dbReference>
<dbReference type="InterPro" id="IPR050545">
    <property type="entry name" value="Mycobact_MmpL"/>
</dbReference>
<dbReference type="PANTHER" id="PTHR33406:SF13">
    <property type="entry name" value="MEMBRANE PROTEIN YDFJ"/>
    <property type="match status" value="1"/>
</dbReference>
<dbReference type="SUPFAM" id="SSF82866">
    <property type="entry name" value="Multidrug efflux transporter AcrB transmembrane domain"/>
    <property type="match status" value="2"/>
</dbReference>
<evidence type="ECO:0000313" key="8">
    <source>
        <dbReference type="EMBL" id="KDE38496.1"/>
    </source>
</evidence>
<dbReference type="PATRIC" id="fig|267850.7.peg.2902"/>
<name>A0A063Y171_9GAMM</name>
<keyword evidence="5 6" id="KW-0472">Membrane</keyword>